<organism evidence="1 2">
    <name type="scientific">Lentisphaera araneosa HTCC2155</name>
    <dbReference type="NCBI Taxonomy" id="313628"/>
    <lineage>
        <taxon>Bacteria</taxon>
        <taxon>Pseudomonadati</taxon>
        <taxon>Lentisphaerota</taxon>
        <taxon>Lentisphaeria</taxon>
        <taxon>Lentisphaerales</taxon>
        <taxon>Lentisphaeraceae</taxon>
        <taxon>Lentisphaera</taxon>
    </lineage>
</organism>
<sequence>MGTFYKNTLTFMGNDEQIFELQDLLKYNDFPIHNKSFYSDEICNATNVFGSRSGIEVHDIDDEHGMKLEWENFDGGCSIRFYTTNGSALVFLSLLGVWFPDLDCSLMYTSQETNYEEHDCYEVDGFGNVSYNHSELHIYSDSNGVYNSPFLDNRVVS</sequence>
<dbReference type="Proteomes" id="UP000004947">
    <property type="component" value="Unassembled WGS sequence"/>
</dbReference>
<evidence type="ECO:0000313" key="1">
    <source>
        <dbReference type="EMBL" id="EDM25475.1"/>
    </source>
</evidence>
<proteinExistence type="predicted"/>
<name>A6DSD0_9BACT</name>
<dbReference type="RefSeq" id="WP_007280739.1">
    <property type="nucleotide sequence ID" value="NZ_ABCK01000029.1"/>
</dbReference>
<accession>A6DSD0</accession>
<dbReference type="STRING" id="313628.LNTAR_25440"/>
<keyword evidence="2" id="KW-1185">Reference proteome</keyword>
<gene>
    <name evidence="1" type="ORF">LNTAR_25440</name>
</gene>
<comment type="caution">
    <text evidence="1">The sequence shown here is derived from an EMBL/GenBank/DDBJ whole genome shotgun (WGS) entry which is preliminary data.</text>
</comment>
<dbReference type="AlphaFoldDB" id="A6DSD0"/>
<protein>
    <submittedName>
        <fullName evidence="1">Uncharacterized protein</fullName>
    </submittedName>
</protein>
<dbReference type="EMBL" id="ABCK01000029">
    <property type="protein sequence ID" value="EDM25475.1"/>
    <property type="molecule type" value="Genomic_DNA"/>
</dbReference>
<reference evidence="1 2" key="1">
    <citation type="journal article" date="2010" name="J. Bacteriol.">
        <title>Genome sequence of Lentisphaera araneosa HTCC2155T, the type species of the order Lentisphaerales in the phylum Lentisphaerae.</title>
        <authorList>
            <person name="Thrash J.C."/>
            <person name="Cho J.C."/>
            <person name="Vergin K.L."/>
            <person name="Morris R.M."/>
            <person name="Giovannoni S.J."/>
        </authorList>
    </citation>
    <scope>NUCLEOTIDE SEQUENCE [LARGE SCALE GENOMIC DNA]</scope>
    <source>
        <strain evidence="1 2">HTCC2155</strain>
    </source>
</reference>
<evidence type="ECO:0000313" key="2">
    <source>
        <dbReference type="Proteomes" id="UP000004947"/>
    </source>
</evidence>